<dbReference type="Proteomes" id="UP000447873">
    <property type="component" value="Unassembled WGS sequence"/>
</dbReference>
<keyword evidence="5" id="KW-1185">Reference proteome</keyword>
<proteinExistence type="predicted"/>
<dbReference type="PANTHER" id="PTHR43792">
    <property type="entry name" value="GNAT FAMILY, PUTATIVE (AFU_ORTHOLOGUE AFUA_3G00765)-RELATED-RELATED"/>
    <property type="match status" value="1"/>
</dbReference>
<evidence type="ECO:0000313" key="5">
    <source>
        <dbReference type="Proteomes" id="UP000490939"/>
    </source>
</evidence>
<protein>
    <recommendedName>
        <fullName evidence="1">N-acetyltransferase domain-containing protein</fullName>
    </recommendedName>
</protein>
<dbReference type="SUPFAM" id="SSF55729">
    <property type="entry name" value="Acyl-CoA N-acyltransferases (Nat)"/>
    <property type="match status" value="1"/>
</dbReference>
<evidence type="ECO:0000313" key="2">
    <source>
        <dbReference type="EMBL" id="KAE9961546.1"/>
    </source>
</evidence>
<dbReference type="GO" id="GO:0016747">
    <property type="term" value="F:acyltransferase activity, transferring groups other than amino-acyl groups"/>
    <property type="evidence" value="ECO:0007669"/>
    <property type="project" value="InterPro"/>
</dbReference>
<dbReference type="EMBL" id="WNWS01000815">
    <property type="protein sequence ID" value="KAE9963576.1"/>
    <property type="molecule type" value="Genomic_DNA"/>
</dbReference>
<evidence type="ECO:0000313" key="4">
    <source>
        <dbReference type="Proteomes" id="UP000447873"/>
    </source>
</evidence>
<dbReference type="EMBL" id="WNWR01002338">
    <property type="protein sequence ID" value="KAE9961546.1"/>
    <property type="molecule type" value="Genomic_DNA"/>
</dbReference>
<comment type="caution">
    <text evidence="2">The sequence shown here is derived from an EMBL/GenBank/DDBJ whole genome shotgun (WGS) entry which is preliminary data.</text>
</comment>
<dbReference type="InterPro" id="IPR051531">
    <property type="entry name" value="N-acetyltransferase"/>
</dbReference>
<evidence type="ECO:0000313" key="3">
    <source>
        <dbReference type="EMBL" id="KAE9963576.1"/>
    </source>
</evidence>
<gene>
    <name evidence="2" type="ORF">EG327_003795</name>
    <name evidence="3" type="ORF">EG328_011285</name>
</gene>
<name>A0A8H3U0F0_VENIN</name>
<reference evidence="2 5" key="1">
    <citation type="submission" date="2019-07" db="EMBL/GenBank/DDBJ databases">
        <title>Venturia inaequalis Genome Resource.</title>
        <authorList>
            <person name="Lichtner F.J."/>
        </authorList>
    </citation>
    <scope>NUCLEOTIDE SEQUENCE [LARGE SCALE GENOMIC DNA]</scope>
    <source>
        <strain evidence="3 4">120213</strain>
        <strain evidence="2 5">DMI_063113</strain>
    </source>
</reference>
<dbReference type="Gene3D" id="3.40.630.30">
    <property type="match status" value="1"/>
</dbReference>
<sequence>MDPVILTSRLKLTLITTAEIGSPELKWVHELFSDKDATWWSILGQSKSTQDSQSRLQNFIPKPAAEGHSKSFKIAYAVHKLLDPEESESKADFIGLVNLVSAAASPLVLPDHLILPASENAATETLILSYSFLPRGWGKGFATESVGAVLDFCKSLTPFWEPFAKVYIRVIVNDGNPASLRVMGKLGIQERGIFKWTGKVWLAGGWRFEDDLHIFGKYLIE</sequence>
<organism evidence="2 5">
    <name type="scientific">Venturia inaequalis</name>
    <name type="common">Apple scab fungus</name>
    <dbReference type="NCBI Taxonomy" id="5025"/>
    <lineage>
        <taxon>Eukaryota</taxon>
        <taxon>Fungi</taxon>
        <taxon>Dikarya</taxon>
        <taxon>Ascomycota</taxon>
        <taxon>Pezizomycotina</taxon>
        <taxon>Dothideomycetes</taxon>
        <taxon>Pleosporomycetidae</taxon>
        <taxon>Venturiales</taxon>
        <taxon>Venturiaceae</taxon>
        <taxon>Venturia</taxon>
    </lineage>
</organism>
<accession>A0A8H3U0F0</accession>
<dbReference type="InterPro" id="IPR000182">
    <property type="entry name" value="GNAT_dom"/>
</dbReference>
<dbReference type="PANTHER" id="PTHR43792:SF1">
    <property type="entry name" value="N-ACETYLTRANSFERASE DOMAIN-CONTAINING PROTEIN"/>
    <property type="match status" value="1"/>
</dbReference>
<evidence type="ECO:0000259" key="1">
    <source>
        <dbReference type="Pfam" id="PF13302"/>
    </source>
</evidence>
<feature type="domain" description="N-acetyltransferase" evidence="1">
    <location>
        <begin position="28"/>
        <end position="188"/>
    </location>
</feature>
<dbReference type="Proteomes" id="UP000490939">
    <property type="component" value="Unassembled WGS sequence"/>
</dbReference>
<dbReference type="InterPro" id="IPR016181">
    <property type="entry name" value="Acyl_CoA_acyltransferase"/>
</dbReference>
<dbReference type="Pfam" id="PF13302">
    <property type="entry name" value="Acetyltransf_3"/>
    <property type="match status" value="1"/>
</dbReference>
<dbReference type="AlphaFoldDB" id="A0A8H3U0F0"/>